<evidence type="ECO:0000313" key="4">
    <source>
        <dbReference type="Proteomes" id="UP000827549"/>
    </source>
</evidence>
<accession>A0AAF0Y4W7</accession>
<organism evidence="3 4">
    <name type="scientific">Vanrija pseudolonga</name>
    <dbReference type="NCBI Taxonomy" id="143232"/>
    <lineage>
        <taxon>Eukaryota</taxon>
        <taxon>Fungi</taxon>
        <taxon>Dikarya</taxon>
        <taxon>Basidiomycota</taxon>
        <taxon>Agaricomycotina</taxon>
        <taxon>Tremellomycetes</taxon>
        <taxon>Trichosporonales</taxon>
        <taxon>Trichosporonaceae</taxon>
        <taxon>Vanrija</taxon>
    </lineage>
</organism>
<dbReference type="EMBL" id="CP086716">
    <property type="protein sequence ID" value="WOO80047.1"/>
    <property type="molecule type" value="Genomic_DNA"/>
</dbReference>
<dbReference type="PANTHER" id="PTHR42877:SF4">
    <property type="entry name" value="FAD_NAD(P)-BINDING DOMAIN-CONTAINING PROTEIN-RELATED"/>
    <property type="match status" value="1"/>
</dbReference>
<evidence type="ECO:0000259" key="2">
    <source>
        <dbReference type="Pfam" id="PF07992"/>
    </source>
</evidence>
<dbReference type="InterPro" id="IPR023753">
    <property type="entry name" value="FAD/NAD-binding_dom"/>
</dbReference>
<keyword evidence="4" id="KW-1185">Reference proteome</keyword>
<sequence>MPRFDKSKPIRVVVVGGGISGIATGIRLRQELEDKVALTIIEKKSSPGGTWRDSTWPGCSVDVPIHLYQLFSDLKPDWNELFASQPEVLAYWLGLVKKHELTDAFLFNSEFLGSSWSETTQTHTILVASNTGNKLKLEAEVLVSAAGPLAKPRIPAFPGVESFAGTYFHSLEWEESVRTKNITFEGKRIAVVGNGSSGVQFIPGLSELPGTTVTQYIRSGGYFIPKEQYAYTAFDKWVYRWVPFAERISRLYYLYLHDVEWSVDTLGKTTQAKRDRQTKLLLAYLKEKAPAEYYEVLKPKYPLGVKRIALDYGWLDTLHKPNVELVGTPIAAVRPGGIETSDGVLREHDIIIYATGSDVSHTGLGLSQGVYGENGVELRQLWDELGGPQAYAAGIAVPGFPNYFIVIGPNAISGSWGFTLGVNSAAIGRIVREIVDYGLSSLQPTVDAFKAHNASVQAQLATSAPASQLTANWWRTEDGHVTVPNPDVGLQLWWHQSWTKWADWKAVRAVERDGKTRLERVDVAAKRRNTRLLQTAVTGAVLGAAWYNWPALVRIAKEDTGFLKHIAPNDMAFMRKTDANI</sequence>
<proteinExistence type="inferred from homology"/>
<dbReference type="SUPFAM" id="SSF51905">
    <property type="entry name" value="FAD/NAD(P)-binding domain"/>
    <property type="match status" value="1"/>
</dbReference>
<reference evidence="3" key="1">
    <citation type="submission" date="2023-10" db="EMBL/GenBank/DDBJ databases">
        <authorList>
            <person name="Noh H."/>
        </authorList>
    </citation>
    <scope>NUCLEOTIDE SEQUENCE</scope>
    <source>
        <strain evidence="3">DUCC4014</strain>
    </source>
</reference>
<evidence type="ECO:0000313" key="3">
    <source>
        <dbReference type="EMBL" id="WOO80047.1"/>
    </source>
</evidence>
<dbReference type="Pfam" id="PF07992">
    <property type="entry name" value="Pyr_redox_2"/>
    <property type="match status" value="1"/>
</dbReference>
<feature type="domain" description="FAD/NAD(P)-binding" evidence="2">
    <location>
        <begin position="11"/>
        <end position="211"/>
    </location>
</feature>
<name>A0AAF0Y4W7_9TREE</name>
<dbReference type="AlphaFoldDB" id="A0AAF0Y4W7"/>
<dbReference type="GO" id="GO:0004497">
    <property type="term" value="F:monooxygenase activity"/>
    <property type="evidence" value="ECO:0007669"/>
    <property type="project" value="UniProtKB-KW"/>
</dbReference>
<dbReference type="InterPro" id="IPR036188">
    <property type="entry name" value="FAD/NAD-bd_sf"/>
</dbReference>
<dbReference type="RefSeq" id="XP_062626079.1">
    <property type="nucleotide sequence ID" value="XM_062770095.1"/>
</dbReference>
<gene>
    <name evidence="3" type="primary">hapE</name>
    <name evidence="3" type="ORF">LOC62_03G003560</name>
</gene>
<protein>
    <submittedName>
        <fullName evidence="3">4-hydroxyacetophenone monooxygenase</fullName>
    </submittedName>
</protein>
<keyword evidence="3" id="KW-0560">Oxidoreductase</keyword>
<dbReference type="GeneID" id="87806802"/>
<dbReference type="PANTHER" id="PTHR42877">
    <property type="entry name" value="L-ORNITHINE N(5)-MONOOXYGENASE-RELATED"/>
    <property type="match status" value="1"/>
</dbReference>
<evidence type="ECO:0000256" key="1">
    <source>
        <dbReference type="ARBA" id="ARBA00010139"/>
    </source>
</evidence>
<comment type="similarity">
    <text evidence="1">Belongs to the FAD-binding monooxygenase family.</text>
</comment>
<dbReference type="Proteomes" id="UP000827549">
    <property type="component" value="Chromosome 3"/>
</dbReference>
<dbReference type="Gene3D" id="3.50.50.60">
    <property type="entry name" value="FAD/NAD(P)-binding domain"/>
    <property type="match status" value="2"/>
</dbReference>
<keyword evidence="3" id="KW-0503">Monooxygenase</keyword>
<dbReference type="InterPro" id="IPR051209">
    <property type="entry name" value="FAD-bind_Monooxygenase_sf"/>
</dbReference>